<accession>A0AAD3MT80</accession>
<evidence type="ECO:0000313" key="2">
    <source>
        <dbReference type="EMBL" id="GLD59980.1"/>
    </source>
</evidence>
<dbReference type="PANTHER" id="PTHR46120">
    <property type="entry name" value="BETAINE--HOMOCYSTEINE S-METHYLTRANSFERASE 1"/>
    <property type="match status" value="1"/>
</dbReference>
<reference evidence="2" key="1">
    <citation type="submission" date="2022-08" db="EMBL/GenBank/DDBJ databases">
        <title>Genome sequencing of akame (Lates japonicus).</title>
        <authorList>
            <person name="Hashiguchi Y."/>
            <person name="Takahashi H."/>
        </authorList>
    </citation>
    <scope>NUCLEOTIDE SEQUENCE</scope>
    <source>
        <strain evidence="2">Kochi</strain>
    </source>
</reference>
<dbReference type="InterPro" id="IPR051524">
    <property type="entry name" value="BHMT"/>
</dbReference>
<comment type="pathway">
    <text evidence="1">Amino-acid biosynthesis; L-methionine biosynthesis via de novo pathway.</text>
</comment>
<proteinExistence type="predicted"/>
<dbReference type="GO" id="GO:0047150">
    <property type="term" value="F:betaine-homocysteine S-methyltransferase activity"/>
    <property type="evidence" value="ECO:0007669"/>
    <property type="project" value="TreeGrafter"/>
</dbReference>
<protein>
    <submittedName>
        <fullName evidence="2">Betaine--homocysteine S-methyltransferase 1-like protein</fullName>
    </submittedName>
</protein>
<comment type="caution">
    <text evidence="2">The sequence shown here is derived from an EMBL/GenBank/DDBJ whole genome shotgun (WGS) entry which is preliminary data.</text>
</comment>
<evidence type="ECO:0000313" key="3">
    <source>
        <dbReference type="Proteomes" id="UP001279410"/>
    </source>
</evidence>
<dbReference type="GO" id="GO:0071267">
    <property type="term" value="P:L-methionine salvage"/>
    <property type="evidence" value="ECO:0007669"/>
    <property type="project" value="TreeGrafter"/>
</dbReference>
<dbReference type="EMBL" id="BRZM01004841">
    <property type="protein sequence ID" value="GLD59980.1"/>
    <property type="molecule type" value="Genomic_DNA"/>
</dbReference>
<keyword evidence="3" id="KW-1185">Reference proteome</keyword>
<dbReference type="GO" id="GO:0005829">
    <property type="term" value="C:cytosol"/>
    <property type="evidence" value="ECO:0007669"/>
    <property type="project" value="TreeGrafter"/>
</dbReference>
<dbReference type="PANTHER" id="PTHR46120:SF1">
    <property type="entry name" value="HCY-BINDING DOMAIN-CONTAINING PROTEIN"/>
    <property type="match status" value="1"/>
</dbReference>
<organism evidence="2 3">
    <name type="scientific">Lates japonicus</name>
    <name type="common">Japanese lates</name>
    <dbReference type="NCBI Taxonomy" id="270547"/>
    <lineage>
        <taxon>Eukaryota</taxon>
        <taxon>Metazoa</taxon>
        <taxon>Chordata</taxon>
        <taxon>Craniata</taxon>
        <taxon>Vertebrata</taxon>
        <taxon>Euteleostomi</taxon>
        <taxon>Actinopterygii</taxon>
        <taxon>Neopterygii</taxon>
        <taxon>Teleostei</taxon>
        <taxon>Neoteleostei</taxon>
        <taxon>Acanthomorphata</taxon>
        <taxon>Carangaria</taxon>
        <taxon>Carangaria incertae sedis</taxon>
        <taxon>Centropomidae</taxon>
        <taxon>Lates</taxon>
    </lineage>
</organism>
<sequence>MESKRRGILERLNAGEVVVGDGGYVVQLERRGYVKAGHWTPEAAVEHPEA</sequence>
<name>A0AAD3MT80_LATJO</name>
<dbReference type="SUPFAM" id="SSF82282">
    <property type="entry name" value="Homocysteine S-methyltransferase"/>
    <property type="match status" value="1"/>
</dbReference>
<gene>
    <name evidence="2" type="ORF">AKAME5_002896700</name>
</gene>
<dbReference type="InterPro" id="IPR036589">
    <property type="entry name" value="HCY_dom_sf"/>
</dbReference>
<dbReference type="Gene3D" id="3.20.20.330">
    <property type="entry name" value="Homocysteine-binding-like domain"/>
    <property type="match status" value="1"/>
</dbReference>
<dbReference type="Proteomes" id="UP001279410">
    <property type="component" value="Unassembled WGS sequence"/>
</dbReference>
<evidence type="ECO:0000256" key="1">
    <source>
        <dbReference type="ARBA" id="ARBA00034478"/>
    </source>
</evidence>
<feature type="non-terminal residue" evidence="2">
    <location>
        <position position="1"/>
    </location>
</feature>
<dbReference type="AlphaFoldDB" id="A0AAD3MT80"/>